<dbReference type="EMBL" id="HBUF01431297">
    <property type="protein sequence ID" value="CAG6741981.1"/>
    <property type="molecule type" value="Transcribed_RNA"/>
</dbReference>
<feature type="compositionally biased region" description="Polar residues" evidence="2">
    <location>
        <begin position="21"/>
        <end position="51"/>
    </location>
</feature>
<name>A0A8D8XBR9_9HEMI</name>
<dbReference type="SUPFAM" id="SSF52266">
    <property type="entry name" value="SGNH hydrolase"/>
    <property type="match status" value="1"/>
</dbReference>
<dbReference type="Gene3D" id="3.40.50.12700">
    <property type="match status" value="1"/>
</dbReference>
<dbReference type="EMBL" id="HBUF01301906">
    <property type="protein sequence ID" value="CAG6691318.1"/>
    <property type="molecule type" value="Transcribed_RNA"/>
</dbReference>
<dbReference type="EMBL" id="HBUF01431296">
    <property type="protein sequence ID" value="CAG6741980.1"/>
    <property type="molecule type" value="Transcribed_RNA"/>
</dbReference>
<protein>
    <recommendedName>
        <fullName evidence="4">SGNH hydrolase-type esterase domain-containing protein</fullName>
    </recommendedName>
</protein>
<feature type="region of interest" description="Disordered" evidence="2">
    <location>
        <begin position="90"/>
        <end position="130"/>
    </location>
</feature>
<accession>A0A8D8XBR9</accession>
<feature type="coiled-coil region" evidence="1">
    <location>
        <begin position="56"/>
        <end position="90"/>
    </location>
</feature>
<organism evidence="3">
    <name type="scientific">Cacopsylla melanoneura</name>
    <dbReference type="NCBI Taxonomy" id="428564"/>
    <lineage>
        <taxon>Eukaryota</taxon>
        <taxon>Metazoa</taxon>
        <taxon>Ecdysozoa</taxon>
        <taxon>Arthropoda</taxon>
        <taxon>Hexapoda</taxon>
        <taxon>Insecta</taxon>
        <taxon>Pterygota</taxon>
        <taxon>Neoptera</taxon>
        <taxon>Paraneoptera</taxon>
        <taxon>Hemiptera</taxon>
        <taxon>Sternorrhyncha</taxon>
        <taxon>Psylloidea</taxon>
        <taxon>Psyllidae</taxon>
        <taxon>Psyllinae</taxon>
        <taxon>Cacopsylla</taxon>
    </lineage>
</organism>
<sequence length="370" mass="41012">MSKGGRKATLTKTTVVDKTVNRQTNVSLTAGKKPNQSSVAPRWTTKSTTSKMADEIGTLKKLNAELMERLKSVEEELKNTKQMCEQLQSISSTQMSQIHQPSPDPQLDNSNQQSPTPNPEPPSSARPCPVIPDGDRFPVLLICGDSMTRDFGVILKQLLPQYTVQCHTMPGATLSAVLKDLPLIAKNLNKQDIVFVLAGTNDVPHLTPKRLDSEFEKLRAVALSTNLVFSSIPYRFDSQSKHNTNIFATNFIILTRSRTYKIHYFDCNLLLSRNMYTRHGLHFNVAGKHYLCEKIARSLNSLDQISGAILLPPLGHTTSYHGDIGDKLIVRSTCPPVYVDPAVFLGDIEIPLLDITTSSHNSSSLFLDNL</sequence>
<evidence type="ECO:0000313" key="3">
    <source>
        <dbReference type="EMBL" id="CAG6691318.1"/>
    </source>
</evidence>
<keyword evidence="1" id="KW-0175">Coiled coil</keyword>
<dbReference type="AlphaFoldDB" id="A0A8D8XBR9"/>
<feature type="compositionally biased region" description="Polar residues" evidence="2">
    <location>
        <begin position="90"/>
        <end position="100"/>
    </location>
</feature>
<dbReference type="EMBL" id="HBUF01301905">
    <property type="protein sequence ID" value="CAG6691317.1"/>
    <property type="molecule type" value="Transcribed_RNA"/>
</dbReference>
<dbReference type="CDD" id="cd00229">
    <property type="entry name" value="SGNH_hydrolase"/>
    <property type="match status" value="1"/>
</dbReference>
<reference evidence="3" key="1">
    <citation type="submission" date="2021-05" db="EMBL/GenBank/DDBJ databases">
        <authorList>
            <person name="Alioto T."/>
            <person name="Alioto T."/>
            <person name="Gomez Garrido J."/>
        </authorList>
    </citation>
    <scope>NUCLEOTIDE SEQUENCE</scope>
</reference>
<proteinExistence type="predicted"/>
<feature type="region of interest" description="Disordered" evidence="2">
    <location>
        <begin position="21"/>
        <end position="52"/>
    </location>
</feature>
<evidence type="ECO:0000256" key="2">
    <source>
        <dbReference type="SAM" id="MobiDB-lite"/>
    </source>
</evidence>
<dbReference type="Gene3D" id="3.40.50.12690">
    <property type="match status" value="1"/>
</dbReference>
<evidence type="ECO:0008006" key="4">
    <source>
        <dbReference type="Google" id="ProtNLM"/>
    </source>
</evidence>
<evidence type="ECO:0000256" key="1">
    <source>
        <dbReference type="SAM" id="Coils"/>
    </source>
</evidence>